<comment type="similarity">
    <text evidence="1">Belongs to the universal stress protein A family.</text>
</comment>
<feature type="domain" description="UspA" evidence="2">
    <location>
        <begin position="11"/>
        <end position="148"/>
    </location>
</feature>
<evidence type="ECO:0000313" key="3">
    <source>
        <dbReference type="EMBL" id="RHW26072.1"/>
    </source>
</evidence>
<dbReference type="InterPro" id="IPR014729">
    <property type="entry name" value="Rossmann-like_a/b/a_fold"/>
</dbReference>
<comment type="caution">
    <text evidence="3">The sequence shown here is derived from an EMBL/GenBank/DDBJ whole genome shotgun (WGS) entry which is preliminary data.</text>
</comment>
<dbReference type="EMBL" id="QXGH01000019">
    <property type="protein sequence ID" value="RHW26072.1"/>
    <property type="molecule type" value="Genomic_DNA"/>
</dbReference>
<dbReference type="PRINTS" id="PR01438">
    <property type="entry name" value="UNVRSLSTRESS"/>
</dbReference>
<dbReference type="SUPFAM" id="SSF52402">
    <property type="entry name" value="Adenine nucleotide alpha hydrolases-like"/>
    <property type="match status" value="2"/>
</dbReference>
<dbReference type="AlphaFoldDB" id="A0A417Y098"/>
<dbReference type="InterPro" id="IPR006016">
    <property type="entry name" value="UspA"/>
</dbReference>
<dbReference type="Gene3D" id="3.40.50.620">
    <property type="entry name" value="HUPs"/>
    <property type="match status" value="2"/>
</dbReference>
<feature type="domain" description="UspA" evidence="2">
    <location>
        <begin position="159"/>
        <end position="293"/>
    </location>
</feature>
<gene>
    <name evidence="3" type="ORF">D0Z08_15590</name>
</gene>
<dbReference type="Pfam" id="PF00582">
    <property type="entry name" value="Usp"/>
    <property type="match status" value="2"/>
</dbReference>
<reference evidence="3 4" key="1">
    <citation type="submission" date="2018-09" db="EMBL/GenBank/DDBJ databases">
        <title>Genome sequencing of Nocardioides immobilis CCTCC AB 2017083 for comparison to Nocardioides silvaticus.</title>
        <authorList>
            <person name="Li C."/>
            <person name="Wang G."/>
        </authorList>
    </citation>
    <scope>NUCLEOTIDE SEQUENCE [LARGE SCALE GENOMIC DNA]</scope>
    <source>
        <strain evidence="3 4">CCTCC AB 2017083</strain>
    </source>
</reference>
<accession>A0A417Y098</accession>
<evidence type="ECO:0000259" key="2">
    <source>
        <dbReference type="Pfam" id="PF00582"/>
    </source>
</evidence>
<keyword evidence="4" id="KW-1185">Reference proteome</keyword>
<sequence>MDPVRIPDGAIVVGIDGSEHSSRALTWAADQARRDRRPLVIMHALGGVDPYWMVQPVVDVQALKDSMVDGAEHLLAAARDAVAAEHPALDVSVGWKSEDARHLLIEASERAGMVVVGSHGRGPVKRLLLGSVSVGLTRHAHCPVAVVRPDNGVPRRSGVLVGIDGTPQSLLTLDQAFRIAASRDAPLTVVHCFLDAETASRGARLVTDDDERYDELRLVVGETLAGFRERYPEVPVRIELVEGLADDALLHLSSGLDVAVVGSHERSTLGDLILGSVAGTLVEHATCTVVVVPRP</sequence>
<dbReference type="InterPro" id="IPR006015">
    <property type="entry name" value="Universal_stress_UspA"/>
</dbReference>
<dbReference type="Proteomes" id="UP000283644">
    <property type="component" value="Unassembled WGS sequence"/>
</dbReference>
<name>A0A417Y098_9ACTN</name>
<evidence type="ECO:0000313" key="4">
    <source>
        <dbReference type="Proteomes" id="UP000283644"/>
    </source>
</evidence>
<dbReference type="OrthoDB" id="3873975at2"/>
<proteinExistence type="inferred from homology"/>
<dbReference type="RefSeq" id="WP_118926178.1">
    <property type="nucleotide sequence ID" value="NZ_QXGH01000019.1"/>
</dbReference>
<dbReference type="PANTHER" id="PTHR46553">
    <property type="entry name" value="ADENINE NUCLEOTIDE ALPHA HYDROLASES-LIKE SUPERFAMILY PROTEIN"/>
    <property type="match status" value="1"/>
</dbReference>
<evidence type="ECO:0000256" key="1">
    <source>
        <dbReference type="ARBA" id="ARBA00008791"/>
    </source>
</evidence>
<organism evidence="3 4">
    <name type="scientific">Nocardioides immobilis</name>
    <dbReference type="NCBI Taxonomy" id="2049295"/>
    <lineage>
        <taxon>Bacteria</taxon>
        <taxon>Bacillati</taxon>
        <taxon>Actinomycetota</taxon>
        <taxon>Actinomycetes</taxon>
        <taxon>Propionibacteriales</taxon>
        <taxon>Nocardioidaceae</taxon>
        <taxon>Nocardioides</taxon>
    </lineage>
</organism>
<protein>
    <submittedName>
        <fullName evidence="3">Universal stress protein</fullName>
    </submittedName>
</protein>
<dbReference type="PANTHER" id="PTHR46553:SF3">
    <property type="entry name" value="ADENINE NUCLEOTIDE ALPHA HYDROLASES-LIKE SUPERFAMILY PROTEIN"/>
    <property type="match status" value="1"/>
</dbReference>